<dbReference type="Proteomes" id="UP000176450">
    <property type="component" value="Unassembled WGS sequence"/>
</dbReference>
<organism evidence="1 2">
    <name type="scientific">Candidatus Gottesmanbacteria bacterium RIFCSPLOWO2_01_FULL_46_9</name>
    <dbReference type="NCBI Taxonomy" id="1798394"/>
    <lineage>
        <taxon>Bacteria</taxon>
        <taxon>Candidatus Gottesmaniibacteriota</taxon>
    </lineage>
</organism>
<evidence type="ECO:0000313" key="1">
    <source>
        <dbReference type="EMBL" id="OGG31451.1"/>
    </source>
</evidence>
<name>A0A1F6B3F8_9BACT</name>
<evidence type="ECO:0000313" key="2">
    <source>
        <dbReference type="Proteomes" id="UP000176450"/>
    </source>
</evidence>
<proteinExistence type="predicted"/>
<dbReference type="AlphaFoldDB" id="A0A1F6B3F8"/>
<comment type="caution">
    <text evidence="1">The sequence shown here is derived from an EMBL/GenBank/DDBJ whole genome shotgun (WGS) entry which is preliminary data.</text>
</comment>
<dbReference type="EMBL" id="MFJX01000011">
    <property type="protein sequence ID" value="OGG31451.1"/>
    <property type="molecule type" value="Genomic_DNA"/>
</dbReference>
<protein>
    <recommendedName>
        <fullName evidence="3">Rad60/SUMO-like domain-containing protein</fullName>
    </recommendedName>
</protein>
<gene>
    <name evidence="1" type="ORF">A3A63_03450</name>
</gene>
<sequence length="94" mass="10449">MGVPESITVVVRYDTELQKITRVASETVVVSTNCVFIFLLQTIFECYPAIPKRYPPGSIYMFLNNKGPSEFDILSDGDSIHIGAAGTPQRTKKH</sequence>
<evidence type="ECO:0008006" key="3">
    <source>
        <dbReference type="Google" id="ProtNLM"/>
    </source>
</evidence>
<accession>A0A1F6B3F8</accession>
<reference evidence="1 2" key="1">
    <citation type="journal article" date="2016" name="Nat. Commun.">
        <title>Thousands of microbial genomes shed light on interconnected biogeochemical processes in an aquifer system.</title>
        <authorList>
            <person name="Anantharaman K."/>
            <person name="Brown C.T."/>
            <person name="Hug L.A."/>
            <person name="Sharon I."/>
            <person name="Castelle C.J."/>
            <person name="Probst A.J."/>
            <person name="Thomas B.C."/>
            <person name="Singh A."/>
            <person name="Wilkins M.J."/>
            <person name="Karaoz U."/>
            <person name="Brodie E.L."/>
            <person name="Williams K.H."/>
            <person name="Hubbard S.S."/>
            <person name="Banfield J.F."/>
        </authorList>
    </citation>
    <scope>NUCLEOTIDE SEQUENCE [LARGE SCALE GENOMIC DNA]</scope>
</reference>